<dbReference type="RefSeq" id="WP_282540304.1">
    <property type="nucleotide sequence ID" value="NZ_JASCIQ010000001.1"/>
</dbReference>
<dbReference type="EMBL" id="JASCIQ010000001">
    <property type="protein sequence ID" value="MDI3402345.1"/>
    <property type="molecule type" value="Genomic_DNA"/>
</dbReference>
<comment type="caution">
    <text evidence="1">The sequence shown here is derived from an EMBL/GenBank/DDBJ whole genome shotgun (WGS) entry which is preliminary data.</text>
</comment>
<accession>A0ABT6S2U2</accession>
<dbReference type="Proteomes" id="UP001223978">
    <property type="component" value="Unassembled WGS sequence"/>
</dbReference>
<gene>
    <name evidence="1" type="ORF">QIS96_00640</name>
</gene>
<reference evidence="1 2" key="1">
    <citation type="submission" date="2023-05" db="EMBL/GenBank/DDBJ databases">
        <title>Draft genome sequence of Streptomyces sp. B-S-A6 isolated from a cave soil in Thailand.</title>
        <authorList>
            <person name="Chamroensaksri N."/>
            <person name="Muangham S."/>
        </authorList>
    </citation>
    <scope>NUCLEOTIDE SEQUENCE [LARGE SCALE GENOMIC DNA]</scope>
    <source>
        <strain evidence="1 2">B-S-A6</strain>
    </source>
</reference>
<protein>
    <submittedName>
        <fullName evidence="1">Uncharacterized protein</fullName>
    </submittedName>
</protein>
<sequence>MRQQPPRKRGVHQAARPGRVMAAAFGAPVRSHASWTRESRKIT</sequence>
<proteinExistence type="predicted"/>
<name>A0ABT6S2U2_9ACTN</name>
<keyword evidence="2" id="KW-1185">Reference proteome</keyword>
<evidence type="ECO:0000313" key="2">
    <source>
        <dbReference type="Proteomes" id="UP001223978"/>
    </source>
</evidence>
<evidence type="ECO:0000313" key="1">
    <source>
        <dbReference type="EMBL" id="MDI3402345.1"/>
    </source>
</evidence>
<organism evidence="1 2">
    <name type="scientific">Streptomyces cavernicola</name>
    <dbReference type="NCBI Taxonomy" id="3043613"/>
    <lineage>
        <taxon>Bacteria</taxon>
        <taxon>Bacillati</taxon>
        <taxon>Actinomycetota</taxon>
        <taxon>Actinomycetes</taxon>
        <taxon>Kitasatosporales</taxon>
        <taxon>Streptomycetaceae</taxon>
        <taxon>Streptomyces</taxon>
    </lineage>
</organism>